<dbReference type="InterPro" id="IPR057255">
    <property type="entry name" value="2TM_P5A-ATPase"/>
</dbReference>
<evidence type="ECO:0000256" key="1">
    <source>
        <dbReference type="SAM" id="Phobius"/>
    </source>
</evidence>
<gene>
    <name evidence="3" type="ORF">OS493_019827</name>
</gene>
<keyword evidence="1" id="KW-0472">Membrane</keyword>
<dbReference type="OrthoDB" id="48943at2759"/>
<dbReference type="EMBL" id="MU826837">
    <property type="protein sequence ID" value="KAJ7372377.1"/>
    <property type="molecule type" value="Genomic_DNA"/>
</dbReference>
<reference evidence="3" key="1">
    <citation type="submission" date="2023-01" db="EMBL/GenBank/DDBJ databases">
        <title>Genome assembly of the deep-sea coral Lophelia pertusa.</title>
        <authorList>
            <person name="Herrera S."/>
            <person name="Cordes E."/>
        </authorList>
    </citation>
    <scope>NUCLEOTIDE SEQUENCE</scope>
    <source>
        <strain evidence="3">USNM1676648</strain>
        <tissue evidence="3">Polyp</tissue>
    </source>
</reference>
<dbReference type="Pfam" id="PF23143">
    <property type="entry name" value="2TM_P5A-ATPase"/>
    <property type="match status" value="1"/>
</dbReference>
<evidence type="ECO:0000313" key="4">
    <source>
        <dbReference type="Proteomes" id="UP001163046"/>
    </source>
</evidence>
<evidence type="ECO:0000259" key="2">
    <source>
        <dbReference type="Pfam" id="PF23143"/>
    </source>
</evidence>
<keyword evidence="1" id="KW-1133">Transmembrane helix</keyword>
<dbReference type="AlphaFoldDB" id="A0A9W9YZJ3"/>
<name>A0A9W9YZJ3_9CNID</name>
<dbReference type="Proteomes" id="UP001163046">
    <property type="component" value="Unassembled WGS sequence"/>
</dbReference>
<protein>
    <recommendedName>
        <fullName evidence="2">P5A-ATPase transmembrane helical hairpin domain-containing protein</fullName>
    </recommendedName>
</protein>
<comment type="caution">
    <text evidence="3">The sequence shown here is derived from an EMBL/GenBank/DDBJ whole genome shotgun (WGS) entry which is preliminary data.</text>
</comment>
<feature type="domain" description="P5A-ATPase transmembrane helical hairpin" evidence="2">
    <location>
        <begin position="64"/>
        <end position="128"/>
    </location>
</feature>
<proteinExistence type="predicted"/>
<organism evidence="3 4">
    <name type="scientific">Desmophyllum pertusum</name>
    <dbReference type="NCBI Taxonomy" id="174260"/>
    <lineage>
        <taxon>Eukaryota</taxon>
        <taxon>Metazoa</taxon>
        <taxon>Cnidaria</taxon>
        <taxon>Anthozoa</taxon>
        <taxon>Hexacorallia</taxon>
        <taxon>Scleractinia</taxon>
        <taxon>Caryophylliina</taxon>
        <taxon>Caryophylliidae</taxon>
        <taxon>Desmophyllum</taxon>
    </lineage>
</organism>
<accession>A0A9W9YZJ3</accession>
<feature type="transmembrane region" description="Helical" evidence="1">
    <location>
        <begin position="96"/>
        <end position="117"/>
    </location>
</feature>
<sequence length="220" mass="25555">MAVKFARICTKTLETSKDLSMSRPCLFTRIKSLPREIERRSCRRTWRNTCKDRVKTEDEFETAVRMTSGPFIPLYLTWLYFWTVVYGVTDYFEAGLIALAVVGILQILSCLFCHWSVHVRCLFTCSTENIPTLATVIKVVPTANNGSPELLNLLHEQDKETQKEVILVSTFKRQSMCMIVKKRSNSARLHFQSTNPWDITTVVKDIRKKLRLKEPRKNMD</sequence>
<evidence type="ECO:0000313" key="3">
    <source>
        <dbReference type="EMBL" id="KAJ7372377.1"/>
    </source>
</evidence>
<keyword evidence="1" id="KW-0812">Transmembrane</keyword>
<keyword evidence="4" id="KW-1185">Reference proteome</keyword>
<feature type="transmembrane region" description="Helical" evidence="1">
    <location>
        <begin position="71"/>
        <end position="89"/>
    </location>
</feature>